<accession>A0A1A8WD50</accession>
<dbReference type="EMBL" id="FLQU01000681">
    <property type="protein sequence ID" value="SBS89141.1"/>
    <property type="molecule type" value="Genomic_DNA"/>
</dbReference>
<dbReference type="Proteomes" id="UP000078560">
    <property type="component" value="Unassembled WGS sequence"/>
</dbReference>
<reference evidence="3" key="1">
    <citation type="submission" date="2016-05" db="EMBL/GenBank/DDBJ databases">
        <authorList>
            <person name="Naeem Raeece"/>
        </authorList>
    </citation>
    <scope>NUCLEOTIDE SEQUENCE [LARGE SCALE GENOMIC DNA]</scope>
</reference>
<keyword evidence="1" id="KW-1133">Transmembrane helix</keyword>
<proteinExistence type="predicted"/>
<sequence length="861" mass="102742">MSINNKNFILIKLAEKLKFFQGLDLYKSYEVLNKSLADLNNTNFCVNISFSELDDPDVISLQKKLLRNLGILQKPEEFFVGDITKSKDKLCVYLKYWLYEQLIVNDFSNFEINLLFDFLEKHKNGCMKDKSLEKTCNFYKLSLKDIHEIKNLYDYIEFLNNKDIKIYDEISKDHEWVSYFKKGLDLYKISKIRCSSDKHNNYCYEFNEFEKIYKEKSPYFSCKEKLLTLLHNKETTLTGHSPQDNAHEGTLDPVLYNLLKKNNLLNEVKLHSFYELIKSHSKTSTSSSCVSINEYPIKEEATICNLFEHVKNILEKWDEYYAKYQDLNPNKYCEYLNYWLYGKLININVTPCDMEIFYFLWHKYVMDKEKLINKCNNEKSYGFSKEELINKKKLFDFLEYFKVIKEKLSDVKNENTNEYCKYIKDVFELYKYMVQKKILQSYNEEIRLFQNVFSDNNVLHLLDEKCPNMCLGLVFNEKYKTLCKFEEKSLTEQEKEKLNLCKNPEGAKTGGHDDGNHGKIFNVTNFPTYNVYKELNADLTGQNYYAICSKLILYDEKHCGIFNLCNKLVRNLIKYSKMKNKERTESCSYITHWLYDQIGKIQNINSNNLYNTVAFSELFKVRNDILHQLDTFDCLYNTPNINLKEKKEQKYLHDYFKNHSEMKCEDASSGNKCENYCNYITFISKIYANYIDECCHCFESGYCREICPYFFMCDDNYNPHTLFEKLECNKFEEFRETIKKVDRHVPEDLFVKWIADISIKSPHLLNWDNKKSSITYEEADNKITWDPFYIFALVSFGCLGAFLIFFIFYKFTPLGSYFNNRDSGKKKSYFENFEQQYLEDNVELSHGNRNNQRMRLAYHQA</sequence>
<gene>
    <name evidence="2" type="ORF">POVCU2_0052620</name>
</gene>
<protein>
    <submittedName>
        <fullName evidence="2">PIR Superfamily Protein</fullName>
    </submittedName>
</protein>
<dbReference type="InterPro" id="IPR008780">
    <property type="entry name" value="Plasmodium_Vir"/>
</dbReference>
<dbReference type="Pfam" id="PF05795">
    <property type="entry name" value="Plasmodium_Vir"/>
    <property type="match status" value="4"/>
</dbReference>
<evidence type="ECO:0000313" key="3">
    <source>
        <dbReference type="Proteomes" id="UP000078560"/>
    </source>
</evidence>
<evidence type="ECO:0000256" key="1">
    <source>
        <dbReference type="SAM" id="Phobius"/>
    </source>
</evidence>
<keyword evidence="1" id="KW-0812">Transmembrane</keyword>
<keyword evidence="1" id="KW-0472">Membrane</keyword>
<evidence type="ECO:0000313" key="2">
    <source>
        <dbReference type="EMBL" id="SBS89141.1"/>
    </source>
</evidence>
<organism evidence="2 3">
    <name type="scientific">Plasmodium ovale curtisi</name>
    <dbReference type="NCBI Taxonomy" id="864141"/>
    <lineage>
        <taxon>Eukaryota</taxon>
        <taxon>Sar</taxon>
        <taxon>Alveolata</taxon>
        <taxon>Apicomplexa</taxon>
        <taxon>Aconoidasida</taxon>
        <taxon>Haemosporida</taxon>
        <taxon>Plasmodiidae</taxon>
        <taxon>Plasmodium</taxon>
        <taxon>Plasmodium (Plasmodium)</taxon>
    </lineage>
</organism>
<name>A0A1A8WD50_PLAOA</name>
<feature type="transmembrane region" description="Helical" evidence="1">
    <location>
        <begin position="788"/>
        <end position="809"/>
    </location>
</feature>
<dbReference type="AlphaFoldDB" id="A0A1A8WD50"/>